<dbReference type="AlphaFoldDB" id="A0A0A9A3R8"/>
<reference evidence="1" key="1">
    <citation type="submission" date="2014-09" db="EMBL/GenBank/DDBJ databases">
        <authorList>
            <person name="Magalhaes I.L.F."/>
            <person name="Oliveira U."/>
            <person name="Santos F.R."/>
            <person name="Vidigal T.H.D.A."/>
            <person name="Brescovit A.D."/>
            <person name="Santos A.J."/>
        </authorList>
    </citation>
    <scope>NUCLEOTIDE SEQUENCE</scope>
    <source>
        <tissue evidence="1">Shoot tissue taken approximately 20 cm above the soil surface</tissue>
    </source>
</reference>
<name>A0A0A9A3R8_ARUDO</name>
<evidence type="ECO:0000313" key="1">
    <source>
        <dbReference type="EMBL" id="JAD41682.1"/>
    </source>
</evidence>
<organism evidence="1">
    <name type="scientific">Arundo donax</name>
    <name type="common">Giant reed</name>
    <name type="synonym">Donax arundinaceus</name>
    <dbReference type="NCBI Taxonomy" id="35708"/>
    <lineage>
        <taxon>Eukaryota</taxon>
        <taxon>Viridiplantae</taxon>
        <taxon>Streptophyta</taxon>
        <taxon>Embryophyta</taxon>
        <taxon>Tracheophyta</taxon>
        <taxon>Spermatophyta</taxon>
        <taxon>Magnoliopsida</taxon>
        <taxon>Liliopsida</taxon>
        <taxon>Poales</taxon>
        <taxon>Poaceae</taxon>
        <taxon>PACMAD clade</taxon>
        <taxon>Arundinoideae</taxon>
        <taxon>Arundineae</taxon>
        <taxon>Arundo</taxon>
    </lineage>
</organism>
<accession>A0A0A9A3R8</accession>
<sequence length="44" mass="4730">MNKKGYLIKLLISNVSSSPPMSFSAIQASLPASLDWQIHLGTPS</sequence>
<reference evidence="1" key="2">
    <citation type="journal article" date="2015" name="Data Brief">
        <title>Shoot transcriptome of the giant reed, Arundo donax.</title>
        <authorList>
            <person name="Barrero R.A."/>
            <person name="Guerrero F.D."/>
            <person name="Moolhuijzen P."/>
            <person name="Goolsby J.A."/>
            <person name="Tidwell J."/>
            <person name="Bellgard S.E."/>
            <person name="Bellgard M.I."/>
        </authorList>
    </citation>
    <scope>NUCLEOTIDE SEQUENCE</scope>
    <source>
        <tissue evidence="1">Shoot tissue taken approximately 20 cm above the soil surface</tissue>
    </source>
</reference>
<dbReference type="EMBL" id="GBRH01256213">
    <property type="protein sequence ID" value="JAD41682.1"/>
    <property type="molecule type" value="Transcribed_RNA"/>
</dbReference>
<proteinExistence type="predicted"/>
<protein>
    <submittedName>
        <fullName evidence="1">Uncharacterized protein</fullName>
    </submittedName>
</protein>